<evidence type="ECO:0000256" key="2">
    <source>
        <dbReference type="SAM" id="MobiDB-lite"/>
    </source>
</evidence>
<keyword evidence="1" id="KW-0808">Transferase</keyword>
<evidence type="ECO:0000256" key="1">
    <source>
        <dbReference type="ARBA" id="ARBA00022679"/>
    </source>
</evidence>
<evidence type="ECO:0000313" key="3">
    <source>
        <dbReference type="EMBL" id="MET3614973.1"/>
    </source>
</evidence>
<organism evidence="3 4">
    <name type="scientific">Rhizobium aquaticum</name>
    <dbReference type="NCBI Taxonomy" id="1549636"/>
    <lineage>
        <taxon>Bacteria</taxon>
        <taxon>Pseudomonadati</taxon>
        <taxon>Pseudomonadota</taxon>
        <taxon>Alphaproteobacteria</taxon>
        <taxon>Hyphomicrobiales</taxon>
        <taxon>Rhizobiaceae</taxon>
        <taxon>Rhizobium/Agrobacterium group</taxon>
        <taxon>Rhizobium</taxon>
    </lineage>
</organism>
<dbReference type="PANTHER" id="PTHR48207:SF3">
    <property type="entry name" value="SUCCINATE--HYDROXYMETHYLGLUTARATE COA-TRANSFERASE"/>
    <property type="match status" value="1"/>
</dbReference>
<dbReference type="InterPro" id="IPR023606">
    <property type="entry name" value="CoA-Trfase_III_dom_1_sf"/>
</dbReference>
<dbReference type="Gene3D" id="3.30.1540.10">
    <property type="entry name" value="formyl-coa transferase, domain 3"/>
    <property type="match status" value="1"/>
</dbReference>
<accession>A0ABV2J2X2</accession>
<gene>
    <name evidence="3" type="ORF">ABID16_003316</name>
</gene>
<dbReference type="InterPro" id="IPR050483">
    <property type="entry name" value="CoA-transferase_III_domain"/>
</dbReference>
<dbReference type="SUPFAM" id="SSF89796">
    <property type="entry name" value="CoA-transferase family III (CaiB/BaiF)"/>
    <property type="match status" value="1"/>
</dbReference>
<dbReference type="Gene3D" id="3.40.50.10540">
    <property type="entry name" value="Crotonobetainyl-coa:carnitine coa-transferase, domain 1"/>
    <property type="match status" value="1"/>
</dbReference>
<dbReference type="Proteomes" id="UP001549047">
    <property type="component" value="Unassembled WGS sequence"/>
</dbReference>
<reference evidence="3 4" key="1">
    <citation type="submission" date="2024-06" db="EMBL/GenBank/DDBJ databases">
        <title>Genomic Encyclopedia of Type Strains, Phase IV (KMG-IV): sequencing the most valuable type-strain genomes for metagenomic binning, comparative biology and taxonomic classification.</title>
        <authorList>
            <person name="Goeker M."/>
        </authorList>
    </citation>
    <scope>NUCLEOTIDE SEQUENCE [LARGE SCALE GENOMIC DNA]</scope>
    <source>
        <strain evidence="3 4">DSM 29780</strain>
    </source>
</reference>
<dbReference type="InterPro" id="IPR044855">
    <property type="entry name" value="CoA-Trfase_III_dom3_sf"/>
</dbReference>
<protein>
    <submittedName>
        <fullName evidence="3">Crotonobetainyl-CoA:carnitine CoA-transferase CaiB-like acyl-CoA transferase</fullName>
    </submittedName>
</protein>
<dbReference type="Pfam" id="PF02515">
    <property type="entry name" value="CoA_transf_3"/>
    <property type="match status" value="1"/>
</dbReference>
<sequence length="390" mass="41734">MGAAPSSPLAGLKVIELARILAGPWIGQTLADLGADVIKVESPEGDDTRGWGPPFIEIDGEKSAAYFHACNRGKRSVIADFGKPEDRDFVLALLKDADVVIENFKVGGLKKFGLDYKSLSQLNPRLIYCSVTGFGQTGPYASRAGYDFMIQGMSGFMDLTGEPDGPPEKIGVALADIITGLYGTIAIQAALAHRQVTGRGQHVDMALFDTMSGVLANQAMNFLASGVAPRRLGNAHPNIVPYQTFAVSDGHIIIACGNDRQFAAICDILQLEGVAADQRYATNRARVDNRRAVAELIEAKTRTFSRDALLARLEERAVPAGPINTVADVFADPQFQHRGMRIDPAGIPGLRSPLVFSEAVLDTSRRAPKHGEHDAAVRAQLSRDADGTAA</sequence>
<comment type="caution">
    <text evidence="3">The sequence shown here is derived from an EMBL/GenBank/DDBJ whole genome shotgun (WGS) entry which is preliminary data.</text>
</comment>
<dbReference type="InterPro" id="IPR003673">
    <property type="entry name" value="CoA-Trfase_fam_III"/>
</dbReference>
<feature type="region of interest" description="Disordered" evidence="2">
    <location>
        <begin position="365"/>
        <end position="390"/>
    </location>
</feature>
<keyword evidence="4" id="KW-1185">Reference proteome</keyword>
<dbReference type="RefSeq" id="WP_354557460.1">
    <property type="nucleotide sequence ID" value="NZ_JBEPMB010000005.1"/>
</dbReference>
<dbReference type="PANTHER" id="PTHR48207">
    <property type="entry name" value="SUCCINATE--HYDROXYMETHYLGLUTARATE COA-TRANSFERASE"/>
    <property type="match status" value="1"/>
</dbReference>
<dbReference type="EMBL" id="JBEPMB010000005">
    <property type="protein sequence ID" value="MET3614973.1"/>
    <property type="molecule type" value="Genomic_DNA"/>
</dbReference>
<name>A0ABV2J2X2_9HYPH</name>
<evidence type="ECO:0000313" key="4">
    <source>
        <dbReference type="Proteomes" id="UP001549047"/>
    </source>
</evidence>
<proteinExistence type="predicted"/>